<keyword evidence="3" id="KW-0862">Zinc</keyword>
<feature type="binding site" evidence="3">
    <location>
        <position position="263"/>
    </location>
    <ligand>
        <name>glycerol</name>
        <dbReference type="ChEBI" id="CHEBI:17754"/>
    </ligand>
</feature>
<dbReference type="SUPFAM" id="SSF56796">
    <property type="entry name" value="Dehydroquinate synthase-like"/>
    <property type="match status" value="1"/>
</dbReference>
<dbReference type="Gene3D" id="3.40.50.1970">
    <property type="match status" value="1"/>
</dbReference>
<dbReference type="GO" id="GO:0008888">
    <property type="term" value="F:glycerol dehydrogenase (NAD+) activity"/>
    <property type="evidence" value="ECO:0007669"/>
    <property type="project" value="UniProtKB-EC"/>
</dbReference>
<feature type="domain" description="Alcohol dehydrogenase iron-type/glycerol dehydrogenase GldA" evidence="5">
    <location>
        <begin position="16"/>
        <end position="142"/>
    </location>
</feature>
<feature type="binding site" evidence="3">
    <location>
        <position position="282"/>
    </location>
    <ligand>
        <name>glycerol</name>
        <dbReference type="ChEBI" id="CHEBI:17754"/>
    </ligand>
</feature>
<comment type="cofactor">
    <cofactor evidence="3">
        <name>Zn(2+)</name>
        <dbReference type="ChEBI" id="CHEBI:29105"/>
    </cofactor>
    <text evidence="3">Binds 1 zinc ion per subunit.</text>
</comment>
<organism evidence="6 7">
    <name type="scientific">Megasphaera micronuciformis F0359</name>
    <dbReference type="NCBI Taxonomy" id="706434"/>
    <lineage>
        <taxon>Bacteria</taxon>
        <taxon>Bacillati</taxon>
        <taxon>Bacillota</taxon>
        <taxon>Negativicutes</taxon>
        <taxon>Veillonellales</taxon>
        <taxon>Veillonellaceae</taxon>
        <taxon>Megasphaera</taxon>
    </lineage>
</organism>
<evidence type="ECO:0000256" key="2">
    <source>
        <dbReference type="ARBA" id="ARBA00023002"/>
    </source>
</evidence>
<dbReference type="InterPro" id="IPR001670">
    <property type="entry name" value="ADH_Fe/GldA"/>
</dbReference>
<dbReference type="Proteomes" id="UP000003195">
    <property type="component" value="Unassembled WGS sequence"/>
</dbReference>
<dbReference type="GO" id="GO:0046872">
    <property type="term" value="F:metal ion binding"/>
    <property type="evidence" value="ECO:0007669"/>
    <property type="project" value="UniProtKB-KW"/>
</dbReference>
<dbReference type="Gene3D" id="1.20.1090.10">
    <property type="entry name" value="Dehydroquinate synthase-like - alpha domain"/>
    <property type="match status" value="1"/>
</dbReference>
<evidence type="ECO:0000259" key="5">
    <source>
        <dbReference type="Pfam" id="PF00465"/>
    </source>
</evidence>
<dbReference type="PIRSF" id="PIRSF000112">
    <property type="entry name" value="Glycerol_dehydrogenase"/>
    <property type="match status" value="1"/>
</dbReference>
<dbReference type="HOGENOM" id="CLU_044754_3_0_9"/>
<evidence type="ECO:0000313" key="6">
    <source>
        <dbReference type="EMBL" id="EFQ04842.1"/>
    </source>
</evidence>
<dbReference type="InterPro" id="IPR016205">
    <property type="entry name" value="Glycerol_DH"/>
</dbReference>
<gene>
    <name evidence="6" type="primary">bedD</name>
    <name evidence="6" type="ORF">HMPREF9429_00340</name>
</gene>
<dbReference type="OrthoDB" id="5198708at2"/>
<evidence type="ECO:0000256" key="1">
    <source>
        <dbReference type="ARBA" id="ARBA00022723"/>
    </source>
</evidence>
<proteinExistence type="predicted"/>
<dbReference type="STRING" id="706434.HMPREF9429_00340"/>
<feature type="binding site" evidence="4">
    <location>
        <position position="137"/>
    </location>
    <ligand>
        <name>NAD(+)</name>
        <dbReference type="ChEBI" id="CHEBI:57540"/>
    </ligand>
</feature>
<sequence>MGGNKMEEAYKFGCGRYIQEAGALLRVGEEAKRFGKKALILAGPTAWKVSEEKIVRGMKDAGVNHVLHIYGGYPSKRQIDENATQFKSEGCDLIIGVGGGRMMDLAKASADACACPVINVPTIAATCAAYAPLSVIYTDEGRDPEYWWFEKEVDAIVVDETIMAHQPARYLAAGSLDAIAKFVEVHHNRGAFTPTSVPVDVYAAYHSAATTYELLNLFTEQACADVAEGKLTEAVHTVVFCNIALTGIISSMTRGRGQAALGHSFYNGLKTCFFDETHGYKHGELVGTGLLVQTAFDKNDELRSAVMSLLKKSKLPVTFAELGITDKEKGVRKLADYMENYDGIKDIPEGKKRLIGALETL</sequence>
<keyword evidence="1 3" id="KW-0479">Metal-binding</keyword>
<evidence type="ECO:0000256" key="4">
    <source>
        <dbReference type="PIRSR" id="PIRSR000112-3"/>
    </source>
</evidence>
<keyword evidence="7" id="KW-1185">Reference proteome</keyword>
<dbReference type="Pfam" id="PF00465">
    <property type="entry name" value="Fe-ADH"/>
    <property type="match status" value="1"/>
</dbReference>
<accession>E2ZA80</accession>
<dbReference type="eggNOG" id="COG0371">
    <property type="taxonomic scope" value="Bacteria"/>
</dbReference>
<feature type="binding site" evidence="3">
    <location>
        <position position="177"/>
    </location>
    <ligand>
        <name>glycerol</name>
        <dbReference type="ChEBI" id="CHEBI:17754"/>
    </ligand>
</feature>
<dbReference type="PANTHER" id="PTHR43616">
    <property type="entry name" value="GLYCEROL DEHYDROGENASE"/>
    <property type="match status" value="1"/>
</dbReference>
<dbReference type="PANTHER" id="PTHR43616:SF3">
    <property type="entry name" value="HYDROXYCARBOXYLATE DEHYDROGENASE A"/>
    <property type="match status" value="1"/>
</dbReference>
<dbReference type="AlphaFoldDB" id="E2ZA80"/>
<name>E2ZA80_9FIRM</name>
<protein>
    <submittedName>
        <fullName evidence="6">Glycerol dehydrogenase</fullName>
        <ecNumber evidence="6">1.1.1.6</ecNumber>
    </submittedName>
</protein>
<evidence type="ECO:0000256" key="3">
    <source>
        <dbReference type="PIRSR" id="PIRSR000112-1"/>
    </source>
</evidence>
<feature type="binding site" evidence="4">
    <location>
        <position position="133"/>
    </location>
    <ligand>
        <name>NAD(+)</name>
        <dbReference type="ChEBI" id="CHEBI:57540"/>
    </ligand>
</feature>
<evidence type="ECO:0000313" key="7">
    <source>
        <dbReference type="Proteomes" id="UP000003195"/>
    </source>
</evidence>
<reference evidence="6 7" key="1">
    <citation type="submission" date="2010-08" db="EMBL/GenBank/DDBJ databases">
        <authorList>
            <person name="Weinstock G."/>
            <person name="Sodergren E."/>
            <person name="Clifton S."/>
            <person name="Fulton L."/>
            <person name="Fulton B."/>
            <person name="Courtney L."/>
            <person name="Fronick C."/>
            <person name="Harrison M."/>
            <person name="Strong C."/>
            <person name="Farmer C."/>
            <person name="Delahaunty K."/>
            <person name="Markovic C."/>
            <person name="Hall O."/>
            <person name="Minx P."/>
            <person name="Tomlinson C."/>
            <person name="Mitreva M."/>
            <person name="Hou S."/>
            <person name="Chen J."/>
            <person name="Wollam A."/>
            <person name="Pepin K.H."/>
            <person name="Johnson M."/>
            <person name="Bhonagiri V."/>
            <person name="Zhang X."/>
            <person name="Suruliraj S."/>
            <person name="Warren W."/>
            <person name="Chinwalla A."/>
            <person name="Mardis E.R."/>
            <person name="Wilson R.K."/>
        </authorList>
    </citation>
    <scope>NUCLEOTIDE SEQUENCE [LARGE SCALE GENOMIC DNA]</scope>
    <source>
        <strain evidence="6 7">F0359</strain>
    </source>
</reference>
<dbReference type="EC" id="1.1.1.6" evidence="6"/>
<keyword evidence="2 6" id="KW-0560">Oxidoreductase</keyword>
<dbReference type="EMBL" id="AECS01000010">
    <property type="protein sequence ID" value="EFQ04842.1"/>
    <property type="molecule type" value="Genomic_DNA"/>
</dbReference>
<comment type="caution">
    <text evidence="6">The sequence shown here is derived from an EMBL/GenBank/DDBJ whole genome shotgun (WGS) entry which is preliminary data.</text>
</comment>
<dbReference type="CDD" id="cd08550">
    <property type="entry name" value="GlyDH-like"/>
    <property type="match status" value="1"/>
</dbReference>
<keyword evidence="4" id="KW-0520">NAD</keyword>
<feature type="binding site" evidence="4">
    <location>
        <begin position="100"/>
        <end position="104"/>
    </location>
    <ligand>
        <name>NAD(+)</name>
        <dbReference type="ChEBI" id="CHEBI:57540"/>
    </ligand>
</feature>